<organism evidence="1 2">
    <name type="scientific">Linum trigynum</name>
    <dbReference type="NCBI Taxonomy" id="586398"/>
    <lineage>
        <taxon>Eukaryota</taxon>
        <taxon>Viridiplantae</taxon>
        <taxon>Streptophyta</taxon>
        <taxon>Embryophyta</taxon>
        <taxon>Tracheophyta</taxon>
        <taxon>Spermatophyta</taxon>
        <taxon>Magnoliopsida</taxon>
        <taxon>eudicotyledons</taxon>
        <taxon>Gunneridae</taxon>
        <taxon>Pentapetalae</taxon>
        <taxon>rosids</taxon>
        <taxon>fabids</taxon>
        <taxon>Malpighiales</taxon>
        <taxon>Linaceae</taxon>
        <taxon>Linum</taxon>
    </lineage>
</organism>
<name>A0AAV2EEE2_9ROSI</name>
<dbReference type="Proteomes" id="UP001497516">
    <property type="component" value="Chromosome 4"/>
</dbReference>
<reference evidence="1 2" key="1">
    <citation type="submission" date="2024-04" db="EMBL/GenBank/DDBJ databases">
        <authorList>
            <person name="Fracassetti M."/>
        </authorList>
    </citation>
    <scope>NUCLEOTIDE SEQUENCE [LARGE SCALE GENOMIC DNA]</scope>
</reference>
<sequence>MYCFSHGNVEGERRKGFVNVSSKIQEEIEKIGQDPPKDLVPSQLQPSAPVCKTVTRLKNFTYGLGTC</sequence>
<dbReference type="AlphaFoldDB" id="A0AAV2EEE2"/>
<accession>A0AAV2EEE2</accession>
<protein>
    <submittedName>
        <fullName evidence="1">Uncharacterized protein</fullName>
    </submittedName>
</protein>
<gene>
    <name evidence="1" type="ORF">LTRI10_LOCUS25545</name>
</gene>
<proteinExistence type="predicted"/>
<evidence type="ECO:0000313" key="1">
    <source>
        <dbReference type="EMBL" id="CAL1384331.1"/>
    </source>
</evidence>
<evidence type="ECO:0000313" key="2">
    <source>
        <dbReference type="Proteomes" id="UP001497516"/>
    </source>
</evidence>
<dbReference type="EMBL" id="OZ034817">
    <property type="protein sequence ID" value="CAL1384331.1"/>
    <property type="molecule type" value="Genomic_DNA"/>
</dbReference>
<keyword evidence="2" id="KW-1185">Reference proteome</keyword>